<protein>
    <submittedName>
        <fullName evidence="2">Uncharacterized protein</fullName>
    </submittedName>
</protein>
<feature type="compositionally biased region" description="Polar residues" evidence="1">
    <location>
        <begin position="151"/>
        <end position="169"/>
    </location>
</feature>
<dbReference type="AlphaFoldDB" id="A0A371FLG1"/>
<dbReference type="EMBL" id="QJKJ01008628">
    <property type="protein sequence ID" value="RDX79124.1"/>
    <property type="molecule type" value="Genomic_DNA"/>
</dbReference>
<name>A0A371FLG1_MUCPR</name>
<evidence type="ECO:0000313" key="2">
    <source>
        <dbReference type="EMBL" id="RDX79124.1"/>
    </source>
</evidence>
<gene>
    <name evidence="2" type="ORF">CR513_40489</name>
</gene>
<evidence type="ECO:0000256" key="1">
    <source>
        <dbReference type="SAM" id="MobiDB-lite"/>
    </source>
</evidence>
<keyword evidence="3" id="KW-1185">Reference proteome</keyword>
<feature type="region of interest" description="Disordered" evidence="1">
    <location>
        <begin position="1"/>
        <end position="25"/>
    </location>
</feature>
<feature type="non-terminal residue" evidence="2">
    <location>
        <position position="1"/>
    </location>
</feature>
<dbReference type="Proteomes" id="UP000257109">
    <property type="component" value="Unassembled WGS sequence"/>
</dbReference>
<comment type="caution">
    <text evidence="2">The sequence shown here is derived from an EMBL/GenBank/DDBJ whole genome shotgun (WGS) entry which is preliminary data.</text>
</comment>
<feature type="region of interest" description="Disordered" evidence="1">
    <location>
        <begin position="151"/>
        <end position="181"/>
    </location>
</feature>
<accession>A0A371FLG1</accession>
<proteinExistence type="predicted"/>
<organism evidence="2 3">
    <name type="scientific">Mucuna pruriens</name>
    <name type="common">Velvet bean</name>
    <name type="synonym">Dolichos pruriens</name>
    <dbReference type="NCBI Taxonomy" id="157652"/>
    <lineage>
        <taxon>Eukaryota</taxon>
        <taxon>Viridiplantae</taxon>
        <taxon>Streptophyta</taxon>
        <taxon>Embryophyta</taxon>
        <taxon>Tracheophyta</taxon>
        <taxon>Spermatophyta</taxon>
        <taxon>Magnoliopsida</taxon>
        <taxon>eudicotyledons</taxon>
        <taxon>Gunneridae</taxon>
        <taxon>Pentapetalae</taxon>
        <taxon>rosids</taxon>
        <taxon>fabids</taxon>
        <taxon>Fabales</taxon>
        <taxon>Fabaceae</taxon>
        <taxon>Papilionoideae</taxon>
        <taxon>50 kb inversion clade</taxon>
        <taxon>NPAAA clade</taxon>
        <taxon>indigoferoid/millettioid clade</taxon>
        <taxon>Phaseoleae</taxon>
        <taxon>Mucuna</taxon>
    </lineage>
</organism>
<evidence type="ECO:0000313" key="3">
    <source>
        <dbReference type="Proteomes" id="UP000257109"/>
    </source>
</evidence>
<reference evidence="2" key="1">
    <citation type="submission" date="2018-05" db="EMBL/GenBank/DDBJ databases">
        <title>Draft genome of Mucuna pruriens seed.</title>
        <authorList>
            <person name="Nnadi N.E."/>
            <person name="Vos R."/>
            <person name="Hasami M.H."/>
            <person name="Devisetty U.K."/>
            <person name="Aguiy J.C."/>
        </authorList>
    </citation>
    <scope>NUCLEOTIDE SEQUENCE [LARGE SCALE GENOMIC DNA]</scope>
    <source>
        <strain evidence="2">JCA_2017</strain>
    </source>
</reference>
<sequence length="228" mass="25623">MGLSSRGQNCKEIEPNLNENPLMDLDPSKMKPPALGHLRGLIPSTSTKIRNTSLHPYMPDPFWLPPCYPHWLYSGSMSSIFSQLHAGPSMSFSFVQFLSWPRADSNINIQLCAVYTSIYLRVISQILFHPHVISKSRLNVVFNEASKQPQVNPYHTTSDPAQQQSQTFIPSRAHPTPPQDEDFQSAKMLQLLEERMDALEGTKQSDFDATNLCLVPNINVPPSSRCSV</sequence>